<organism evidence="2 3">
    <name type="scientific">Parascaris univalens</name>
    <name type="common">Nematode worm</name>
    <dbReference type="NCBI Taxonomy" id="6257"/>
    <lineage>
        <taxon>Eukaryota</taxon>
        <taxon>Metazoa</taxon>
        <taxon>Ecdysozoa</taxon>
        <taxon>Nematoda</taxon>
        <taxon>Chromadorea</taxon>
        <taxon>Rhabditida</taxon>
        <taxon>Spirurina</taxon>
        <taxon>Ascaridomorpha</taxon>
        <taxon>Ascaridoidea</taxon>
        <taxon>Ascarididae</taxon>
        <taxon>Parascaris</taxon>
    </lineage>
</organism>
<reference evidence="3" key="1">
    <citation type="submission" date="2022-11" db="UniProtKB">
        <authorList>
            <consortium name="WormBaseParasite"/>
        </authorList>
    </citation>
    <scope>IDENTIFICATION</scope>
</reference>
<evidence type="ECO:0000313" key="2">
    <source>
        <dbReference type="Proteomes" id="UP000887569"/>
    </source>
</evidence>
<keyword evidence="1" id="KW-0472">Membrane</keyword>
<dbReference type="AlphaFoldDB" id="A0A915A870"/>
<accession>A0A915A870</accession>
<evidence type="ECO:0000256" key="1">
    <source>
        <dbReference type="SAM" id="Phobius"/>
    </source>
</evidence>
<feature type="transmembrane region" description="Helical" evidence="1">
    <location>
        <begin position="51"/>
        <end position="69"/>
    </location>
</feature>
<dbReference type="WBParaSite" id="PgR002_g057_t01">
    <property type="protein sequence ID" value="PgR002_g057_t01"/>
    <property type="gene ID" value="PgR002_g057"/>
</dbReference>
<protein>
    <submittedName>
        <fullName evidence="3">Uncharacterized protein</fullName>
    </submittedName>
</protein>
<evidence type="ECO:0000313" key="3">
    <source>
        <dbReference type="WBParaSite" id="PgR002_g057_t01"/>
    </source>
</evidence>
<keyword evidence="1" id="KW-0812">Transmembrane</keyword>
<keyword evidence="2" id="KW-1185">Reference proteome</keyword>
<keyword evidence="1" id="KW-1133">Transmembrane helix</keyword>
<sequence>MISLRYAFREGGKQLLWSTARISTVLRRTLGIKIFIYPASNADRMGLRRNASLAGFILLIGMVILYEAVISRLRSPPTHGADPLLDNVCALVHYVRIDNIRNSWCPRTHIAAFALEVGLILDPIRADCCTSHLRIIFCAYVGS</sequence>
<name>A0A915A870_PARUN</name>
<dbReference type="Proteomes" id="UP000887569">
    <property type="component" value="Unplaced"/>
</dbReference>
<proteinExistence type="predicted"/>